<accession>A0ABN9IA38</accession>
<comment type="caution">
    <text evidence="1">The sequence shown here is derived from an EMBL/GenBank/DDBJ whole genome shotgun (WGS) entry which is preliminary data.</text>
</comment>
<sequence>MPSRRPIRTQSRSSRARNPSFKLVPEPLNYEAKALPSFQWVGEDIGHRLGGQPDFIQSPEVPKCSCGKAMAFYAQLDSINDDFVIAGCGMIYVFLCFDCLEAKSVLQSY</sequence>
<protein>
    <recommendedName>
        <fullName evidence="3">DUF1963 domain-containing protein</fullName>
    </recommendedName>
</protein>
<keyword evidence="2" id="KW-1185">Reference proteome</keyword>
<gene>
    <name evidence="1" type="ORF">R38712_04304</name>
</gene>
<name>A0ABN9IA38_RALPI</name>
<proteinExistence type="predicted"/>
<reference evidence="1 2" key="1">
    <citation type="submission" date="2023-07" db="EMBL/GenBank/DDBJ databases">
        <authorList>
            <person name="Peeters C."/>
        </authorList>
    </citation>
    <scope>NUCLEOTIDE SEQUENCE [LARGE SCALE GENOMIC DNA]</scope>
    <source>
        <strain evidence="1 2">R-38712</strain>
    </source>
</reference>
<evidence type="ECO:0000313" key="2">
    <source>
        <dbReference type="Proteomes" id="UP001189303"/>
    </source>
</evidence>
<evidence type="ECO:0008006" key="3">
    <source>
        <dbReference type="Google" id="ProtNLM"/>
    </source>
</evidence>
<dbReference type="EMBL" id="CATWFT010000018">
    <property type="protein sequence ID" value="CAJ0730204.1"/>
    <property type="molecule type" value="Genomic_DNA"/>
</dbReference>
<evidence type="ECO:0000313" key="1">
    <source>
        <dbReference type="EMBL" id="CAJ0730204.1"/>
    </source>
</evidence>
<dbReference type="Proteomes" id="UP001189303">
    <property type="component" value="Unassembled WGS sequence"/>
</dbReference>
<organism evidence="1 2">
    <name type="scientific">Ralstonia pickettii</name>
    <name type="common">Burkholderia pickettii</name>
    <dbReference type="NCBI Taxonomy" id="329"/>
    <lineage>
        <taxon>Bacteria</taxon>
        <taxon>Pseudomonadati</taxon>
        <taxon>Pseudomonadota</taxon>
        <taxon>Betaproteobacteria</taxon>
        <taxon>Burkholderiales</taxon>
        <taxon>Burkholderiaceae</taxon>
        <taxon>Ralstonia</taxon>
    </lineage>
</organism>
<dbReference type="Gene3D" id="2.30.320.10">
    <property type="entry name" value="YwqG-like"/>
    <property type="match status" value="1"/>
</dbReference>